<feature type="transmembrane region" description="Helical" evidence="1">
    <location>
        <begin position="100"/>
        <end position="129"/>
    </location>
</feature>
<feature type="transmembrane region" description="Helical" evidence="1">
    <location>
        <begin position="24"/>
        <end position="43"/>
    </location>
</feature>
<feature type="transmembrane region" description="Helical" evidence="1">
    <location>
        <begin position="55"/>
        <end position="79"/>
    </location>
</feature>
<keyword evidence="3" id="KW-1185">Reference proteome</keyword>
<evidence type="ECO:0008006" key="4">
    <source>
        <dbReference type="Google" id="ProtNLM"/>
    </source>
</evidence>
<gene>
    <name evidence="2" type="ORF">IFO66_14485</name>
</gene>
<feature type="transmembrane region" description="Helical" evidence="1">
    <location>
        <begin position="178"/>
        <end position="202"/>
    </location>
</feature>
<keyword evidence="1" id="KW-0812">Transmembrane</keyword>
<proteinExistence type="predicted"/>
<comment type="caution">
    <text evidence="2">The sequence shown here is derived from an EMBL/GenBank/DDBJ whole genome shotgun (WGS) entry which is preliminary data.</text>
</comment>
<sequence>MTDLKNIWVCAVINFNKWSVTPRMYTIAAIIAAFMIWLFSWLSDYVDAVGVAVTPWVFPFMLTTPVMMIIYGCLTALFYCDAPFTDSHTPFLAIRTSRRIWIIGQILYIVFAGFIYTAFFVFMSMLALFPNVQFSADWGAVLKTIAYDPASMTRYGIENMVNIEGQIISLFSAIEAMLISFGLFWLVSIFIGVLILCGNIVFGGMSGLIAAGLFTFIAYFSIYVGNITHGNILFFLSPLNWSSMYYLNWGGMDKFPTPIYAVSCLMTSIVVMSVVAVVVFCKRDMDIRERRL</sequence>
<feature type="transmembrane region" description="Helical" evidence="1">
    <location>
        <begin position="214"/>
        <end position="239"/>
    </location>
</feature>
<reference evidence="2 3" key="1">
    <citation type="submission" date="2020-09" db="EMBL/GenBank/DDBJ databases">
        <title>Paenibacillus sp. CAU 1523 isolated from sand of Haeundae Beach.</title>
        <authorList>
            <person name="Kim W."/>
        </authorList>
    </citation>
    <scope>NUCLEOTIDE SEQUENCE [LARGE SCALE GENOMIC DNA]</scope>
    <source>
        <strain evidence="2 3">CAU 1523</strain>
    </source>
</reference>
<organism evidence="2 3">
    <name type="scientific">Paenibacillus arenosi</name>
    <dbReference type="NCBI Taxonomy" id="2774142"/>
    <lineage>
        <taxon>Bacteria</taxon>
        <taxon>Bacillati</taxon>
        <taxon>Bacillota</taxon>
        <taxon>Bacilli</taxon>
        <taxon>Bacillales</taxon>
        <taxon>Paenibacillaceae</taxon>
        <taxon>Paenibacillus</taxon>
    </lineage>
</organism>
<dbReference type="EMBL" id="JACYTN010000012">
    <property type="protein sequence ID" value="MBD8499501.1"/>
    <property type="molecule type" value="Genomic_DNA"/>
</dbReference>
<protein>
    <recommendedName>
        <fullName evidence="4">ABC transporter permease</fullName>
    </recommendedName>
</protein>
<keyword evidence="1" id="KW-1133">Transmembrane helix</keyword>
<name>A0ABR9AZD0_9BACL</name>
<accession>A0ABR9AZD0</accession>
<evidence type="ECO:0000313" key="3">
    <source>
        <dbReference type="Proteomes" id="UP000634529"/>
    </source>
</evidence>
<keyword evidence="1" id="KW-0472">Membrane</keyword>
<feature type="transmembrane region" description="Helical" evidence="1">
    <location>
        <begin position="259"/>
        <end position="281"/>
    </location>
</feature>
<evidence type="ECO:0000256" key="1">
    <source>
        <dbReference type="SAM" id="Phobius"/>
    </source>
</evidence>
<dbReference type="RefSeq" id="WP_192025841.1">
    <property type="nucleotide sequence ID" value="NZ_JACYTN010000012.1"/>
</dbReference>
<evidence type="ECO:0000313" key="2">
    <source>
        <dbReference type="EMBL" id="MBD8499501.1"/>
    </source>
</evidence>
<dbReference type="Proteomes" id="UP000634529">
    <property type="component" value="Unassembled WGS sequence"/>
</dbReference>